<evidence type="ECO:0000259" key="3">
    <source>
        <dbReference type="SMART" id="SM00829"/>
    </source>
</evidence>
<keyword evidence="1" id="KW-0521">NADP</keyword>
<dbReference type="InterPro" id="IPR036291">
    <property type="entry name" value="NAD(P)-bd_dom_sf"/>
</dbReference>
<dbReference type="SMART" id="SM00829">
    <property type="entry name" value="PKS_ER"/>
    <property type="match status" value="1"/>
</dbReference>
<feature type="domain" description="Enoyl reductase (ER)" evidence="3">
    <location>
        <begin position="10"/>
        <end position="321"/>
    </location>
</feature>
<dbReference type="InterPro" id="IPR020843">
    <property type="entry name" value="ER"/>
</dbReference>
<accession>A0ABX9WCA9</accession>
<name>A0ABX9WCA9_9ACTN</name>
<gene>
    <name evidence="4" type="ORF">EFE23_20560</name>
</gene>
<organism evidence="4 5">
    <name type="scientific">Micromonospora solifontis</name>
    <dbReference type="NCBI Taxonomy" id="2487138"/>
    <lineage>
        <taxon>Bacteria</taxon>
        <taxon>Bacillati</taxon>
        <taxon>Actinomycetota</taxon>
        <taxon>Actinomycetes</taxon>
        <taxon>Micromonosporales</taxon>
        <taxon>Micromonosporaceae</taxon>
        <taxon>Micromonospora</taxon>
    </lineage>
</organism>
<comment type="caution">
    <text evidence="4">The sequence shown here is derived from an EMBL/GenBank/DDBJ whole genome shotgun (WGS) entry which is preliminary data.</text>
</comment>
<evidence type="ECO:0000313" key="5">
    <source>
        <dbReference type="Proteomes" id="UP000280698"/>
    </source>
</evidence>
<dbReference type="Proteomes" id="UP000280698">
    <property type="component" value="Unassembled WGS sequence"/>
</dbReference>
<evidence type="ECO:0000256" key="2">
    <source>
        <dbReference type="SAM" id="MobiDB-lite"/>
    </source>
</evidence>
<proteinExistence type="predicted"/>
<keyword evidence="5" id="KW-1185">Reference proteome</keyword>
<dbReference type="PANTHER" id="PTHR44154:SF1">
    <property type="entry name" value="QUINONE OXIDOREDUCTASE"/>
    <property type="match status" value="1"/>
</dbReference>
<dbReference type="RefSeq" id="WP_123242573.1">
    <property type="nucleotide sequence ID" value="NZ_JAAHBY010000067.1"/>
</dbReference>
<dbReference type="EMBL" id="RJLN01000067">
    <property type="protein sequence ID" value="RNL95018.1"/>
    <property type="molecule type" value="Genomic_DNA"/>
</dbReference>
<dbReference type="InterPro" id="IPR011032">
    <property type="entry name" value="GroES-like_sf"/>
</dbReference>
<dbReference type="SUPFAM" id="SSF51735">
    <property type="entry name" value="NAD(P)-binding Rossmann-fold domains"/>
    <property type="match status" value="1"/>
</dbReference>
<dbReference type="PANTHER" id="PTHR44154">
    <property type="entry name" value="QUINONE OXIDOREDUCTASE"/>
    <property type="match status" value="1"/>
</dbReference>
<protein>
    <submittedName>
        <fullName evidence="4">NADPH:quinone reductase</fullName>
    </submittedName>
</protein>
<dbReference type="Pfam" id="PF00107">
    <property type="entry name" value="ADH_zinc_N"/>
    <property type="match status" value="1"/>
</dbReference>
<dbReference type="InterPro" id="IPR051603">
    <property type="entry name" value="Zinc-ADH_QOR/CCCR"/>
</dbReference>
<dbReference type="Pfam" id="PF08240">
    <property type="entry name" value="ADH_N"/>
    <property type="match status" value="1"/>
</dbReference>
<evidence type="ECO:0000256" key="1">
    <source>
        <dbReference type="ARBA" id="ARBA00022857"/>
    </source>
</evidence>
<dbReference type="InterPro" id="IPR013149">
    <property type="entry name" value="ADH-like_C"/>
</dbReference>
<reference evidence="4 5" key="1">
    <citation type="submission" date="2018-11" db="EMBL/GenBank/DDBJ databases">
        <title>Micromonospora sp. PPF5-17, a new actinomycetes isolated from a hot spring soil.</title>
        <authorList>
            <person name="Thawai C."/>
        </authorList>
    </citation>
    <scope>NUCLEOTIDE SEQUENCE [LARGE SCALE GENOMIC DNA]</scope>
    <source>
        <strain evidence="4 5">PPF5-17</strain>
    </source>
</reference>
<dbReference type="Gene3D" id="3.40.50.720">
    <property type="entry name" value="NAD(P)-binding Rossmann-like Domain"/>
    <property type="match status" value="1"/>
</dbReference>
<dbReference type="InterPro" id="IPR013154">
    <property type="entry name" value="ADH-like_N"/>
</dbReference>
<dbReference type="SUPFAM" id="SSF50129">
    <property type="entry name" value="GroES-like"/>
    <property type="match status" value="1"/>
</dbReference>
<dbReference type="Gene3D" id="3.90.180.10">
    <property type="entry name" value="Medium-chain alcohol dehydrogenases, catalytic domain"/>
    <property type="match status" value="1"/>
</dbReference>
<sequence>MRAAYIERPGPAGDIRHGELPAPRPGPTDVLVDVLATTVNHVDTFVRSGAFPTPLPLPFVVGRDLVGRVAAAGPGAPGFAVGDLVWCNSLGYDGRQGSAAEQAVVPVDRLYRLPGGVDPGVAVTMVHPAATAYLALFVHGRLRPGQTVVVAGGAGNVGAALVTLAATAGARVVATASARDAGHCRRIGAAEVLDYRDPDLTDRLRSACPDGIDLHLDTSGRNELEPLVDLLALRGRIVLLAGARSRPVLPAGALYMHDRGIVGFVISHATTAELAEAAGAVNRLLAAGRLAPREVVPMPLSALAEAHQMIERGELRGRRVVITP</sequence>
<evidence type="ECO:0000313" key="4">
    <source>
        <dbReference type="EMBL" id="RNL95018.1"/>
    </source>
</evidence>
<dbReference type="CDD" id="cd08253">
    <property type="entry name" value="zeta_crystallin"/>
    <property type="match status" value="1"/>
</dbReference>
<feature type="region of interest" description="Disordered" evidence="2">
    <location>
        <begin position="1"/>
        <end position="23"/>
    </location>
</feature>